<dbReference type="SMART" id="SM00409">
    <property type="entry name" value="IG"/>
    <property type="match status" value="2"/>
</dbReference>
<evidence type="ECO:0000256" key="5">
    <source>
        <dbReference type="ARBA" id="ARBA00022475"/>
    </source>
</evidence>
<feature type="transmembrane region" description="Helical" evidence="13">
    <location>
        <begin position="235"/>
        <end position="260"/>
    </location>
</feature>
<dbReference type="GO" id="GO:0098632">
    <property type="term" value="F:cell-cell adhesion mediator activity"/>
    <property type="evidence" value="ECO:0007669"/>
    <property type="project" value="TreeGrafter"/>
</dbReference>
<dbReference type="Pfam" id="PF07686">
    <property type="entry name" value="V-set"/>
    <property type="match status" value="1"/>
</dbReference>
<keyword evidence="12" id="KW-0393">Immunoglobulin domain</keyword>
<dbReference type="FunFam" id="2.60.40.10:FF:000342">
    <property type="entry name" value="Junctional adhesion molecule A"/>
    <property type="match status" value="1"/>
</dbReference>
<evidence type="ECO:0000256" key="9">
    <source>
        <dbReference type="ARBA" id="ARBA00022989"/>
    </source>
</evidence>
<gene>
    <name evidence="16" type="ORF">GDO81_013869</name>
</gene>
<name>A0AAV7B6B4_ENGPU</name>
<evidence type="ECO:0000256" key="4">
    <source>
        <dbReference type="ARBA" id="ARBA00022427"/>
    </source>
</evidence>
<evidence type="ECO:0000256" key="7">
    <source>
        <dbReference type="ARBA" id="ARBA00022729"/>
    </source>
</evidence>
<dbReference type="GO" id="GO:0044291">
    <property type="term" value="C:cell-cell contact zone"/>
    <property type="evidence" value="ECO:0007669"/>
    <property type="project" value="TreeGrafter"/>
</dbReference>
<dbReference type="InterPro" id="IPR003598">
    <property type="entry name" value="Ig_sub2"/>
</dbReference>
<feature type="chain" id="PRO_5043361366" description="Ig-like domain-containing protein" evidence="14">
    <location>
        <begin position="25"/>
        <end position="304"/>
    </location>
</feature>
<feature type="signal peptide" evidence="14">
    <location>
        <begin position="1"/>
        <end position="24"/>
    </location>
</feature>
<dbReference type="InterPro" id="IPR007110">
    <property type="entry name" value="Ig-like_dom"/>
</dbReference>
<dbReference type="InterPro" id="IPR013783">
    <property type="entry name" value="Ig-like_fold"/>
</dbReference>
<keyword evidence="9 13" id="KW-1133">Transmembrane helix</keyword>
<dbReference type="GO" id="GO:0005178">
    <property type="term" value="F:integrin binding"/>
    <property type="evidence" value="ECO:0007669"/>
    <property type="project" value="TreeGrafter"/>
</dbReference>
<evidence type="ECO:0000256" key="12">
    <source>
        <dbReference type="ARBA" id="ARBA00023319"/>
    </source>
</evidence>
<dbReference type="InterPro" id="IPR003599">
    <property type="entry name" value="Ig_sub"/>
</dbReference>
<dbReference type="InterPro" id="IPR036179">
    <property type="entry name" value="Ig-like_dom_sf"/>
</dbReference>
<keyword evidence="4" id="KW-0796">Tight junction</keyword>
<comment type="similarity">
    <text evidence="3">Belongs to the immunoglobulin superfamily.</text>
</comment>
<evidence type="ECO:0000256" key="2">
    <source>
        <dbReference type="ARBA" id="ARBA00004435"/>
    </source>
</evidence>
<feature type="domain" description="Ig-like" evidence="15">
    <location>
        <begin position="9"/>
        <end position="120"/>
    </location>
</feature>
<dbReference type="GO" id="GO:0005886">
    <property type="term" value="C:plasma membrane"/>
    <property type="evidence" value="ECO:0007669"/>
    <property type="project" value="UniProtKB-SubCell"/>
</dbReference>
<comment type="caution">
    <text evidence="16">The sequence shown here is derived from an EMBL/GenBank/DDBJ whole genome shotgun (WGS) entry which is preliminary data.</text>
</comment>
<evidence type="ECO:0000256" key="13">
    <source>
        <dbReference type="SAM" id="Phobius"/>
    </source>
</evidence>
<keyword evidence="10 13" id="KW-0472">Membrane</keyword>
<evidence type="ECO:0000256" key="1">
    <source>
        <dbReference type="ARBA" id="ARBA00004251"/>
    </source>
</evidence>
<keyword evidence="17" id="KW-1185">Reference proteome</keyword>
<protein>
    <recommendedName>
        <fullName evidence="15">Ig-like domain-containing protein</fullName>
    </recommendedName>
</protein>
<accession>A0AAV7B6B4</accession>
<dbReference type="Gene3D" id="2.60.40.10">
    <property type="entry name" value="Immunoglobulins"/>
    <property type="match status" value="2"/>
</dbReference>
<keyword evidence="5" id="KW-1003">Cell membrane</keyword>
<evidence type="ECO:0000256" key="10">
    <source>
        <dbReference type="ARBA" id="ARBA00023136"/>
    </source>
</evidence>
<evidence type="ECO:0000313" key="16">
    <source>
        <dbReference type="EMBL" id="KAG8568041.1"/>
    </source>
</evidence>
<evidence type="ECO:0000313" key="17">
    <source>
        <dbReference type="Proteomes" id="UP000824782"/>
    </source>
</evidence>
<dbReference type="InterPro" id="IPR013106">
    <property type="entry name" value="Ig_V-set"/>
</dbReference>
<dbReference type="EMBL" id="WNYA01000006">
    <property type="protein sequence ID" value="KAG8568041.1"/>
    <property type="molecule type" value="Genomic_DNA"/>
</dbReference>
<keyword evidence="11" id="KW-1015">Disulfide bond</keyword>
<dbReference type="GO" id="GO:0016477">
    <property type="term" value="P:cell migration"/>
    <property type="evidence" value="ECO:0007669"/>
    <property type="project" value="TreeGrafter"/>
</dbReference>
<dbReference type="PROSITE" id="PS51257">
    <property type="entry name" value="PROKAR_LIPOPROTEIN"/>
    <property type="match status" value="1"/>
</dbReference>
<feature type="domain" description="Ig-like" evidence="15">
    <location>
        <begin position="132"/>
        <end position="228"/>
    </location>
</feature>
<comment type="subcellular location">
    <subcellularLocation>
        <location evidence="2">Cell junction</location>
        <location evidence="2">Tight junction</location>
    </subcellularLocation>
    <subcellularLocation>
        <location evidence="1">Cell membrane</location>
        <topology evidence="1">Single-pass type I membrane protein</topology>
    </subcellularLocation>
</comment>
<keyword evidence="7 14" id="KW-0732">Signal</keyword>
<sequence>MAAPKRMVPGFAILLLLLGCTVMAVDLYSANTNPEVQEFQRVELSCVIKHTNTDNPRVEWKKIRNGDISYVFFDNIIQGDLKNRAEIKGGISLVIFNASRTDTGRYRCEVAAAEDQKRFSEITINLTVTVKPVVPQCKVPKSVPVGKSAVMHCQEKEGYPSSVYRWYRNGDPLPDDSKSNPKFLNSSFMQNISSGTLVLGSVNKGDIGQYYCIASNAAGSARCEAQLLEVYDINIGGIIGGILVVVLVLVLITVGICCAYRKGYFANSSRSNGQSYKNPSKTDGVNYLRTSDEGDFRHKSSFVI</sequence>
<dbReference type="Proteomes" id="UP000824782">
    <property type="component" value="Unassembled WGS sequence"/>
</dbReference>
<evidence type="ECO:0000256" key="3">
    <source>
        <dbReference type="ARBA" id="ARBA00008637"/>
    </source>
</evidence>
<evidence type="ECO:0000256" key="8">
    <source>
        <dbReference type="ARBA" id="ARBA00022949"/>
    </source>
</evidence>
<evidence type="ECO:0000256" key="11">
    <source>
        <dbReference type="ARBA" id="ARBA00023157"/>
    </source>
</evidence>
<evidence type="ECO:0000259" key="15">
    <source>
        <dbReference type="PROSITE" id="PS50835"/>
    </source>
</evidence>
<dbReference type="SUPFAM" id="SSF48726">
    <property type="entry name" value="Immunoglobulin"/>
    <property type="match status" value="2"/>
</dbReference>
<dbReference type="PANTHER" id="PTHR44598">
    <property type="entry name" value="JUNCTIONAL ADHESION MOLECULE C"/>
    <property type="match status" value="1"/>
</dbReference>
<dbReference type="GO" id="GO:0005923">
    <property type="term" value="C:bicellular tight junction"/>
    <property type="evidence" value="ECO:0007669"/>
    <property type="project" value="UniProtKB-SubCell"/>
</dbReference>
<dbReference type="SMART" id="SM00408">
    <property type="entry name" value="IGc2"/>
    <property type="match status" value="2"/>
</dbReference>
<dbReference type="Pfam" id="PF13927">
    <property type="entry name" value="Ig_3"/>
    <property type="match status" value="1"/>
</dbReference>
<proteinExistence type="inferred from homology"/>
<reference evidence="16" key="1">
    <citation type="thesis" date="2020" institute="ProQuest LLC" country="789 East Eisenhower Parkway, Ann Arbor, MI, USA">
        <title>Comparative Genomics and Chromosome Evolution.</title>
        <authorList>
            <person name="Mudd A.B."/>
        </authorList>
    </citation>
    <scope>NUCLEOTIDE SEQUENCE</scope>
    <source>
        <strain evidence="16">237g6f4</strain>
        <tissue evidence="16">Blood</tissue>
    </source>
</reference>
<keyword evidence="6 13" id="KW-0812">Transmembrane</keyword>
<keyword evidence="8" id="KW-0965">Cell junction</keyword>
<dbReference type="GO" id="GO:0098636">
    <property type="term" value="C:protein complex involved in cell adhesion"/>
    <property type="evidence" value="ECO:0007669"/>
    <property type="project" value="TreeGrafter"/>
</dbReference>
<evidence type="ECO:0000256" key="6">
    <source>
        <dbReference type="ARBA" id="ARBA00022692"/>
    </source>
</evidence>
<dbReference type="AlphaFoldDB" id="A0AAV7B6B4"/>
<dbReference type="GO" id="GO:0042803">
    <property type="term" value="F:protein homodimerization activity"/>
    <property type="evidence" value="ECO:0007669"/>
    <property type="project" value="InterPro"/>
</dbReference>
<organism evidence="16 17">
    <name type="scientific">Engystomops pustulosus</name>
    <name type="common">Tungara frog</name>
    <name type="synonym">Physalaemus pustulosus</name>
    <dbReference type="NCBI Taxonomy" id="76066"/>
    <lineage>
        <taxon>Eukaryota</taxon>
        <taxon>Metazoa</taxon>
        <taxon>Chordata</taxon>
        <taxon>Craniata</taxon>
        <taxon>Vertebrata</taxon>
        <taxon>Euteleostomi</taxon>
        <taxon>Amphibia</taxon>
        <taxon>Batrachia</taxon>
        <taxon>Anura</taxon>
        <taxon>Neobatrachia</taxon>
        <taxon>Hyloidea</taxon>
        <taxon>Leptodactylidae</taxon>
        <taxon>Leiuperinae</taxon>
        <taxon>Engystomops</taxon>
    </lineage>
</organism>
<dbReference type="GO" id="GO:0046982">
    <property type="term" value="F:protein heterodimerization activity"/>
    <property type="evidence" value="ECO:0007669"/>
    <property type="project" value="InterPro"/>
</dbReference>
<evidence type="ECO:0000256" key="14">
    <source>
        <dbReference type="SAM" id="SignalP"/>
    </source>
</evidence>
<dbReference type="InterPro" id="IPR042974">
    <property type="entry name" value="JAM-C"/>
</dbReference>
<dbReference type="PANTHER" id="PTHR44598:SF2">
    <property type="entry name" value="JUNCTIONAL ADHESION MOLECULE C"/>
    <property type="match status" value="1"/>
</dbReference>
<dbReference type="PROSITE" id="PS50835">
    <property type="entry name" value="IG_LIKE"/>
    <property type="match status" value="2"/>
</dbReference>